<organism evidence="1 2">
    <name type="scientific">Platysternon megacephalum</name>
    <name type="common">big-headed turtle</name>
    <dbReference type="NCBI Taxonomy" id="55544"/>
    <lineage>
        <taxon>Eukaryota</taxon>
        <taxon>Metazoa</taxon>
        <taxon>Chordata</taxon>
        <taxon>Craniata</taxon>
        <taxon>Vertebrata</taxon>
        <taxon>Euteleostomi</taxon>
        <taxon>Archelosauria</taxon>
        <taxon>Testudinata</taxon>
        <taxon>Testudines</taxon>
        <taxon>Cryptodira</taxon>
        <taxon>Durocryptodira</taxon>
        <taxon>Testudinoidea</taxon>
        <taxon>Platysternidae</taxon>
        <taxon>Platysternon</taxon>
    </lineage>
</organism>
<protein>
    <submittedName>
        <fullName evidence="1">Origin recognition complex subunit 1</fullName>
    </submittedName>
</protein>
<name>A0A4D9ENX2_9SAUR</name>
<dbReference type="Proteomes" id="UP000297703">
    <property type="component" value="Unassembled WGS sequence"/>
</dbReference>
<accession>A0A4D9ENX2</accession>
<dbReference type="AlphaFoldDB" id="A0A4D9ENX2"/>
<proteinExistence type="predicted"/>
<evidence type="ECO:0000313" key="2">
    <source>
        <dbReference type="Proteomes" id="UP000297703"/>
    </source>
</evidence>
<keyword evidence="2" id="KW-1185">Reference proteome</keyword>
<evidence type="ECO:0000313" key="1">
    <source>
        <dbReference type="EMBL" id="TFK10765.1"/>
    </source>
</evidence>
<comment type="caution">
    <text evidence="1">The sequence shown here is derived from an EMBL/GenBank/DDBJ whole genome shotgun (WGS) entry which is preliminary data.</text>
</comment>
<reference evidence="1 2" key="1">
    <citation type="submission" date="2019-04" db="EMBL/GenBank/DDBJ databases">
        <title>Draft genome of the big-headed turtle Platysternon megacephalum.</title>
        <authorList>
            <person name="Gong S."/>
        </authorList>
    </citation>
    <scope>NUCLEOTIDE SEQUENCE [LARGE SCALE GENOMIC DNA]</scope>
    <source>
        <strain evidence="1">DO16091913</strain>
        <tissue evidence="1">Muscle</tissue>
    </source>
</reference>
<sequence length="123" mass="13367">MVQLHSRVTAWPVLGAQVSAMCCGNPTNPLVSSLLPLPATYWDVRGHHCSLVAGEGTGDDFRGRKPHPCLCIDLLWVEPGAAQTAWWAQVGNTGWGTFWLPGLGTVTLGTVTLWLCERIVQMQ</sequence>
<dbReference type="EMBL" id="QXTE01000039">
    <property type="protein sequence ID" value="TFK10765.1"/>
    <property type="molecule type" value="Genomic_DNA"/>
</dbReference>
<gene>
    <name evidence="1" type="ORF">DR999_PMT06174</name>
</gene>
<reference evidence="1 2" key="2">
    <citation type="submission" date="2019-04" db="EMBL/GenBank/DDBJ databases">
        <title>The genome sequence of big-headed turtle.</title>
        <authorList>
            <person name="Gong S."/>
        </authorList>
    </citation>
    <scope>NUCLEOTIDE SEQUENCE [LARGE SCALE GENOMIC DNA]</scope>
    <source>
        <strain evidence="1">DO16091913</strain>
        <tissue evidence="1">Muscle</tissue>
    </source>
</reference>